<dbReference type="InterPro" id="IPR036770">
    <property type="entry name" value="Ankyrin_rpt-contain_sf"/>
</dbReference>
<dbReference type="Proteomes" id="UP000279227">
    <property type="component" value="Chromosome"/>
</dbReference>
<dbReference type="PANTHER" id="PTHR46224:SF6">
    <property type="entry name" value="ANKYRIN REPEAT FAMILY PROTEIN"/>
    <property type="match status" value="1"/>
</dbReference>
<sequence length="294" mass="33585">MTLFSCSDFNLRSRKNENRNQYPPSRMFAGDALSAAQKMFDGDLKGMEELIRKKHIDINKLQENTGYTLLMYASIIEDLKAMEKLLELGADPNIVVPHEGLESPLNHAVALNNYEMLQLLFKYKASPNPALGNSPLSDAMTLGGDESTEKKMIDYLLQNGADINNVSYNGSNIMESAARDDLDMAEYFLTKGGLPKIKGTNLCPIADYIQYKEKQKNDRNLPDSPYYEKLFRIKRQLVEKYNVAFPYKKDTLEEAKLRIKQYESLSSKDKLSVNFKNNYGENLYQEDLNRIKGK</sequence>
<dbReference type="Gene3D" id="1.25.40.20">
    <property type="entry name" value="Ankyrin repeat-containing domain"/>
    <property type="match status" value="1"/>
</dbReference>
<protein>
    <submittedName>
        <fullName evidence="2">Ankyrin repeats (3 copies)</fullName>
    </submittedName>
</protein>
<dbReference type="AlphaFoldDB" id="A0A448B8H9"/>
<dbReference type="PROSITE" id="PS50297">
    <property type="entry name" value="ANK_REP_REGION"/>
    <property type="match status" value="1"/>
</dbReference>
<dbReference type="InterPro" id="IPR002110">
    <property type="entry name" value="Ankyrin_rpt"/>
</dbReference>
<keyword evidence="1" id="KW-0040">ANK repeat</keyword>
<dbReference type="PANTHER" id="PTHR46224">
    <property type="entry name" value="ANKYRIN REPEAT FAMILY PROTEIN"/>
    <property type="match status" value="1"/>
</dbReference>
<dbReference type="STRING" id="525257.HMPREF0204_11206"/>
<evidence type="ECO:0000313" key="3">
    <source>
        <dbReference type="Proteomes" id="UP000279227"/>
    </source>
</evidence>
<evidence type="ECO:0000256" key="1">
    <source>
        <dbReference type="PROSITE-ProRule" id="PRU00023"/>
    </source>
</evidence>
<proteinExistence type="predicted"/>
<organism evidence="2 3">
    <name type="scientific">Chryseobacterium gleum</name>
    <name type="common">Flavobacterium gleum</name>
    <dbReference type="NCBI Taxonomy" id="250"/>
    <lineage>
        <taxon>Bacteria</taxon>
        <taxon>Pseudomonadati</taxon>
        <taxon>Bacteroidota</taxon>
        <taxon>Flavobacteriia</taxon>
        <taxon>Flavobacteriales</taxon>
        <taxon>Weeksellaceae</taxon>
        <taxon>Chryseobacterium group</taxon>
        <taxon>Chryseobacterium</taxon>
    </lineage>
</organism>
<dbReference type="SMART" id="SM00248">
    <property type="entry name" value="ANK"/>
    <property type="match status" value="4"/>
</dbReference>
<gene>
    <name evidence="2" type="ORF">NCTC11432_04498</name>
</gene>
<dbReference type="KEGG" id="cgle:NCTC11432_04498"/>
<dbReference type="SUPFAM" id="SSF48403">
    <property type="entry name" value="Ankyrin repeat"/>
    <property type="match status" value="1"/>
</dbReference>
<dbReference type="Pfam" id="PF12796">
    <property type="entry name" value="Ank_2"/>
    <property type="match status" value="1"/>
</dbReference>
<dbReference type="PROSITE" id="PS50088">
    <property type="entry name" value="ANK_REPEAT"/>
    <property type="match status" value="1"/>
</dbReference>
<feature type="repeat" description="ANK" evidence="1">
    <location>
        <begin position="131"/>
        <end position="168"/>
    </location>
</feature>
<accession>A0A448B8H9</accession>
<name>A0A448B8H9_CHRGE</name>
<dbReference type="EMBL" id="LR134289">
    <property type="protein sequence ID" value="VEE10873.1"/>
    <property type="molecule type" value="Genomic_DNA"/>
</dbReference>
<dbReference type="InterPro" id="IPR051616">
    <property type="entry name" value="Cul2-RING_E3_ligase_SR"/>
</dbReference>
<reference evidence="2 3" key="1">
    <citation type="submission" date="2018-12" db="EMBL/GenBank/DDBJ databases">
        <authorList>
            <consortium name="Pathogen Informatics"/>
        </authorList>
    </citation>
    <scope>NUCLEOTIDE SEQUENCE [LARGE SCALE GENOMIC DNA]</scope>
    <source>
        <strain evidence="2 3">NCTC11432</strain>
    </source>
</reference>
<evidence type="ECO:0000313" key="2">
    <source>
        <dbReference type="EMBL" id="VEE10873.1"/>
    </source>
</evidence>